<comment type="caution">
    <text evidence="2">The sequence shown here is derived from an EMBL/GenBank/DDBJ whole genome shotgun (WGS) entry which is preliminary data.</text>
</comment>
<dbReference type="PATRIC" id="fig|1088869.3.peg.2613"/>
<evidence type="ECO:0000313" key="3">
    <source>
        <dbReference type="Proteomes" id="UP000004949"/>
    </source>
</evidence>
<feature type="compositionally biased region" description="Basic residues" evidence="1">
    <location>
        <begin position="31"/>
        <end position="45"/>
    </location>
</feature>
<sequence length="99" mass="10632">MSQMKSGPVLRRVSASAVAAMLASDGWRPKQGGRRRGRKPGRKKAVTSVAGRPGLERDTVEALPAGHPVTWKALWGTDLAPAFPGLRPMGSHETIQEIH</sequence>
<feature type="region of interest" description="Disordered" evidence="1">
    <location>
        <begin position="24"/>
        <end position="53"/>
    </location>
</feature>
<proteinExistence type="predicted"/>
<protein>
    <submittedName>
        <fullName evidence="2">Uncharacterized protein</fullName>
    </submittedName>
</protein>
<dbReference type="OrthoDB" id="7285243at2"/>
<name>G6XMA3_9PROT</name>
<dbReference type="RefSeq" id="WP_008852762.1">
    <property type="nucleotide sequence ID" value="NZ_AGQV01000013.1"/>
</dbReference>
<accession>G6XMA3</accession>
<organism evidence="2 3">
    <name type="scientific">Gluconobacter morbifer G707</name>
    <dbReference type="NCBI Taxonomy" id="1088869"/>
    <lineage>
        <taxon>Bacteria</taxon>
        <taxon>Pseudomonadati</taxon>
        <taxon>Pseudomonadota</taxon>
        <taxon>Alphaproteobacteria</taxon>
        <taxon>Acetobacterales</taxon>
        <taxon>Acetobacteraceae</taxon>
        <taxon>Gluconobacter</taxon>
    </lineage>
</organism>
<gene>
    <name evidence="2" type="ORF">GMO_26210</name>
</gene>
<dbReference type="EMBL" id="AGQV01000013">
    <property type="protein sequence ID" value="EHH67001.1"/>
    <property type="molecule type" value="Genomic_DNA"/>
</dbReference>
<evidence type="ECO:0000256" key="1">
    <source>
        <dbReference type="SAM" id="MobiDB-lite"/>
    </source>
</evidence>
<keyword evidence="3" id="KW-1185">Reference proteome</keyword>
<dbReference type="STRING" id="1088869.GMO_26210"/>
<reference evidence="2 3" key="1">
    <citation type="submission" date="2011-10" db="EMBL/GenBank/DDBJ databases">
        <title>Genome sequence of Gluconobacter morbifer G707, isolated from Drosophila gut.</title>
        <authorList>
            <person name="Lee W.-J."/>
            <person name="Kim E.-K."/>
        </authorList>
    </citation>
    <scope>NUCLEOTIDE SEQUENCE [LARGE SCALE GENOMIC DNA]</scope>
    <source>
        <strain evidence="2 3">G707</strain>
    </source>
</reference>
<dbReference type="Proteomes" id="UP000004949">
    <property type="component" value="Unassembled WGS sequence"/>
</dbReference>
<evidence type="ECO:0000313" key="2">
    <source>
        <dbReference type="EMBL" id="EHH67001.1"/>
    </source>
</evidence>
<dbReference type="AlphaFoldDB" id="G6XMA3"/>